<evidence type="ECO:0000256" key="3">
    <source>
        <dbReference type="PROSITE-ProRule" id="PRU00339"/>
    </source>
</evidence>
<dbReference type="PANTHER" id="PTHR44943:SF8">
    <property type="entry name" value="TPR REPEAT-CONTAINING PROTEIN MJ0263"/>
    <property type="match status" value="1"/>
</dbReference>
<name>A0A290Q4J9_9BACT</name>
<evidence type="ECO:0000256" key="5">
    <source>
        <dbReference type="SAM" id="SignalP"/>
    </source>
</evidence>
<evidence type="ECO:0000256" key="1">
    <source>
        <dbReference type="ARBA" id="ARBA00022737"/>
    </source>
</evidence>
<gene>
    <name evidence="6" type="ORF">CMV30_04200</name>
</gene>
<keyword evidence="1" id="KW-0677">Repeat</keyword>
<dbReference type="PROSITE" id="PS50005">
    <property type="entry name" value="TPR"/>
    <property type="match status" value="2"/>
</dbReference>
<dbReference type="InterPro" id="IPR019734">
    <property type="entry name" value="TPR_rpt"/>
</dbReference>
<reference evidence="6 7" key="1">
    <citation type="submission" date="2017-09" db="EMBL/GenBank/DDBJ databases">
        <title>Complete genome sequence of Verrucomicrobial strain HZ-65, isolated from freshwater.</title>
        <authorList>
            <person name="Choi A."/>
        </authorList>
    </citation>
    <scope>NUCLEOTIDE SEQUENCE [LARGE SCALE GENOMIC DNA]</scope>
    <source>
        <strain evidence="6 7">HZ-65</strain>
    </source>
</reference>
<sequence length="370" mass="39909">MMTRTVTFFRFHALGCAVCFFLGVNAVALAQQVAPVAAAAPKTPVELSQADLLKAYLQVKEELHATQLAVAATRLEAETAANAQATALMGKIDAMKSSFEVERDRQRMEWQQAEAERSWQRAEAEEFNRLVFWIGGVFGALGLLAVLVTPFLQWRALNRFVERKERQLQLAAPGDRGGLALTDGMLAGADQAVAFSNQRLLSVVERMEKRILELEGATVAAAALPAATAGTSGPVAMASLAPFPVQTGSPGAAGKATRTGAEQGNPVAVLLGKGSLLLELNRAREAIACYDEILRTEPANAEALVRKGSALEQLRRDEEALECYDAAIRADKRKTLAYLYKGAVCNRLERFAESVESYEQALKVERSGAA</sequence>
<dbReference type="Gene3D" id="1.25.40.10">
    <property type="entry name" value="Tetratricopeptide repeat domain"/>
    <property type="match status" value="1"/>
</dbReference>
<keyword evidence="2 3" id="KW-0802">TPR repeat</keyword>
<dbReference type="Pfam" id="PF13432">
    <property type="entry name" value="TPR_16"/>
    <property type="match status" value="1"/>
</dbReference>
<dbReference type="InterPro" id="IPR051685">
    <property type="entry name" value="Ycf3/AcsC/BcsC/TPR_MFPF"/>
</dbReference>
<evidence type="ECO:0000313" key="7">
    <source>
        <dbReference type="Proteomes" id="UP000217265"/>
    </source>
</evidence>
<dbReference type="InterPro" id="IPR011990">
    <property type="entry name" value="TPR-like_helical_dom_sf"/>
</dbReference>
<feature type="repeat" description="TPR" evidence="3">
    <location>
        <begin position="267"/>
        <end position="300"/>
    </location>
</feature>
<keyword evidence="4" id="KW-0812">Transmembrane</keyword>
<keyword evidence="4" id="KW-0472">Membrane</keyword>
<keyword evidence="5" id="KW-0732">Signal</keyword>
<organism evidence="6 7">
    <name type="scientific">Nibricoccus aquaticus</name>
    <dbReference type="NCBI Taxonomy" id="2576891"/>
    <lineage>
        <taxon>Bacteria</taxon>
        <taxon>Pseudomonadati</taxon>
        <taxon>Verrucomicrobiota</taxon>
        <taxon>Opitutia</taxon>
        <taxon>Opitutales</taxon>
        <taxon>Opitutaceae</taxon>
        <taxon>Nibricoccus</taxon>
    </lineage>
</organism>
<dbReference type="EMBL" id="CP023344">
    <property type="protein sequence ID" value="ATC63217.1"/>
    <property type="molecule type" value="Genomic_DNA"/>
</dbReference>
<feature type="transmembrane region" description="Helical" evidence="4">
    <location>
        <begin position="130"/>
        <end position="154"/>
    </location>
</feature>
<dbReference type="KEGG" id="vbh:CMV30_04200"/>
<keyword evidence="4" id="KW-1133">Transmembrane helix</keyword>
<evidence type="ECO:0000256" key="4">
    <source>
        <dbReference type="SAM" id="Phobius"/>
    </source>
</evidence>
<feature type="chain" id="PRO_5013103920" evidence="5">
    <location>
        <begin position="31"/>
        <end position="370"/>
    </location>
</feature>
<dbReference type="Proteomes" id="UP000217265">
    <property type="component" value="Chromosome"/>
</dbReference>
<feature type="signal peptide" evidence="5">
    <location>
        <begin position="1"/>
        <end position="30"/>
    </location>
</feature>
<evidence type="ECO:0000313" key="6">
    <source>
        <dbReference type="EMBL" id="ATC63217.1"/>
    </source>
</evidence>
<dbReference type="SMART" id="SM00028">
    <property type="entry name" value="TPR"/>
    <property type="match status" value="3"/>
</dbReference>
<proteinExistence type="predicted"/>
<dbReference type="AlphaFoldDB" id="A0A290Q4J9"/>
<dbReference type="PANTHER" id="PTHR44943">
    <property type="entry name" value="CELLULOSE SYNTHASE OPERON PROTEIN C"/>
    <property type="match status" value="1"/>
</dbReference>
<feature type="repeat" description="TPR" evidence="3">
    <location>
        <begin position="301"/>
        <end position="334"/>
    </location>
</feature>
<evidence type="ECO:0000256" key="2">
    <source>
        <dbReference type="ARBA" id="ARBA00022803"/>
    </source>
</evidence>
<keyword evidence="7" id="KW-1185">Reference proteome</keyword>
<accession>A0A290Q4J9</accession>
<protein>
    <submittedName>
        <fullName evidence="6">Uncharacterized protein</fullName>
    </submittedName>
</protein>
<dbReference type="SUPFAM" id="SSF48452">
    <property type="entry name" value="TPR-like"/>
    <property type="match status" value="1"/>
</dbReference>